<name>A0ABP0UPU3_9BRYO</name>
<sequence length="232" mass="25610">MVLSLPALAQTAASRLRSYPRGFPSIPTRGFFVQLPTMAATSPPAGESVPAANNSDQVETSSSQSKPEQKLGNLSANIIPHLFKLYDCTGTAADYEIYAPKAVFEDPLMQAHGVKQIKSAFYSLPKIFKEAQIVEYTITEEETAPGSGEIRIDNVQRYKVAGKTINMVSLIKLQVQDGKVVRHEDLWDKNPLKNRETVKVPLMGRALEGIRRGNMMVTHLLMGFGKDHNPKN</sequence>
<reference evidence="2" key="1">
    <citation type="submission" date="2024-02" db="EMBL/GenBank/DDBJ databases">
        <authorList>
            <consortium name="ELIXIR-Norway"/>
            <consortium name="Elixir Norway"/>
        </authorList>
    </citation>
    <scope>NUCLEOTIDE SEQUENCE</scope>
</reference>
<organism evidence="2 3">
    <name type="scientific">Sphagnum troendelagicum</name>
    <dbReference type="NCBI Taxonomy" id="128251"/>
    <lineage>
        <taxon>Eukaryota</taxon>
        <taxon>Viridiplantae</taxon>
        <taxon>Streptophyta</taxon>
        <taxon>Embryophyta</taxon>
        <taxon>Bryophyta</taxon>
        <taxon>Sphagnophytina</taxon>
        <taxon>Sphagnopsida</taxon>
        <taxon>Sphagnales</taxon>
        <taxon>Sphagnaceae</taxon>
        <taxon>Sphagnum</taxon>
    </lineage>
</organism>
<dbReference type="InterPro" id="IPR032710">
    <property type="entry name" value="NTF2-like_dom_sf"/>
</dbReference>
<dbReference type="PANTHER" id="PTHR34213">
    <property type="entry name" value="NUCLEAR TRANSPORT FACTOR 2 (NTF2) FAMILY PROTEIN"/>
    <property type="match status" value="1"/>
</dbReference>
<feature type="compositionally biased region" description="Polar residues" evidence="1">
    <location>
        <begin position="51"/>
        <end position="69"/>
    </location>
</feature>
<gene>
    <name evidence="2" type="ORF">CSSPTR1EN2_LOCUS17072</name>
</gene>
<evidence type="ECO:0000256" key="1">
    <source>
        <dbReference type="SAM" id="MobiDB-lite"/>
    </source>
</evidence>
<dbReference type="SUPFAM" id="SSF54427">
    <property type="entry name" value="NTF2-like"/>
    <property type="match status" value="1"/>
</dbReference>
<accession>A0ABP0UPU3</accession>
<evidence type="ECO:0008006" key="4">
    <source>
        <dbReference type="Google" id="ProtNLM"/>
    </source>
</evidence>
<dbReference type="Gene3D" id="3.10.450.50">
    <property type="match status" value="1"/>
</dbReference>
<feature type="region of interest" description="Disordered" evidence="1">
    <location>
        <begin position="42"/>
        <end position="69"/>
    </location>
</feature>
<protein>
    <recommendedName>
        <fullName evidence="4">SnoaL-like domain-containing protein</fullName>
    </recommendedName>
</protein>
<evidence type="ECO:0000313" key="3">
    <source>
        <dbReference type="Proteomes" id="UP001497512"/>
    </source>
</evidence>
<dbReference type="EMBL" id="OZ019896">
    <property type="protein sequence ID" value="CAK9223919.1"/>
    <property type="molecule type" value="Genomic_DNA"/>
</dbReference>
<keyword evidence="3" id="KW-1185">Reference proteome</keyword>
<evidence type="ECO:0000313" key="2">
    <source>
        <dbReference type="EMBL" id="CAK9223919.1"/>
    </source>
</evidence>
<dbReference type="Proteomes" id="UP001497512">
    <property type="component" value="Chromosome 4"/>
</dbReference>
<dbReference type="PANTHER" id="PTHR34213:SF2">
    <property type="entry name" value="NUCLEAR TRANSPORT FACTOR 2 (NTF2) FAMILY PROTEIN"/>
    <property type="match status" value="1"/>
</dbReference>
<proteinExistence type="predicted"/>